<evidence type="ECO:0000256" key="5">
    <source>
        <dbReference type="ARBA" id="ARBA00023136"/>
    </source>
</evidence>
<feature type="transmembrane region" description="Helical" evidence="6">
    <location>
        <begin position="154"/>
        <end position="173"/>
    </location>
</feature>
<keyword evidence="5 6" id="KW-0472">Membrane</keyword>
<dbReference type="InterPro" id="IPR050367">
    <property type="entry name" value="APC_superfamily"/>
</dbReference>
<feature type="transmembrane region" description="Helical" evidence="6">
    <location>
        <begin position="226"/>
        <end position="248"/>
    </location>
</feature>
<reference evidence="7" key="2">
    <citation type="submission" date="2020-09" db="EMBL/GenBank/DDBJ databases">
        <title>Novel species in genus Aeromicrobium.</title>
        <authorList>
            <person name="Zhang G."/>
        </authorList>
    </citation>
    <scope>NUCLEOTIDE SEQUENCE</scope>
    <source>
        <strain evidence="7">SSW1-57</strain>
    </source>
</reference>
<name>A0A8I0FW97_9ACTN</name>
<gene>
    <name evidence="8" type="ORF">BJ975_001694</name>
    <name evidence="7" type="ORF">IDH50_11850</name>
</gene>
<feature type="transmembrane region" description="Helical" evidence="6">
    <location>
        <begin position="423"/>
        <end position="442"/>
    </location>
</feature>
<dbReference type="GO" id="GO:0005886">
    <property type="term" value="C:plasma membrane"/>
    <property type="evidence" value="ECO:0007669"/>
    <property type="project" value="UniProtKB-SubCell"/>
</dbReference>
<feature type="transmembrane region" description="Helical" evidence="6">
    <location>
        <begin position="304"/>
        <end position="330"/>
    </location>
</feature>
<dbReference type="Proteomes" id="UP000587211">
    <property type="component" value="Unassembled WGS sequence"/>
</dbReference>
<feature type="transmembrane region" description="Helical" evidence="6">
    <location>
        <begin position="114"/>
        <end position="134"/>
    </location>
</feature>
<feature type="transmembrane region" description="Helical" evidence="6">
    <location>
        <begin position="72"/>
        <end position="93"/>
    </location>
</feature>
<keyword evidence="4 6" id="KW-1133">Transmembrane helix</keyword>
<evidence type="ECO:0000256" key="1">
    <source>
        <dbReference type="ARBA" id="ARBA00004651"/>
    </source>
</evidence>
<dbReference type="PIRSF" id="PIRSF006060">
    <property type="entry name" value="AA_transporter"/>
    <property type="match status" value="1"/>
</dbReference>
<comment type="caution">
    <text evidence="7">The sequence shown here is derived from an EMBL/GenBank/DDBJ whole genome shotgun (WGS) entry which is preliminary data.</text>
</comment>
<feature type="transmembrane region" description="Helical" evidence="6">
    <location>
        <begin position="42"/>
        <end position="66"/>
    </location>
</feature>
<dbReference type="Proteomes" id="UP000659061">
    <property type="component" value="Unassembled WGS sequence"/>
</dbReference>
<feature type="transmembrane region" description="Helical" evidence="6">
    <location>
        <begin position="358"/>
        <end position="377"/>
    </location>
</feature>
<evidence type="ECO:0000256" key="3">
    <source>
        <dbReference type="ARBA" id="ARBA00022692"/>
    </source>
</evidence>
<evidence type="ECO:0000313" key="7">
    <source>
        <dbReference type="EMBL" id="MBD1270928.1"/>
    </source>
</evidence>
<evidence type="ECO:0000256" key="2">
    <source>
        <dbReference type="ARBA" id="ARBA00022475"/>
    </source>
</evidence>
<feature type="transmembrane region" description="Helical" evidence="6">
    <location>
        <begin position="454"/>
        <end position="473"/>
    </location>
</feature>
<dbReference type="RefSeq" id="WP_179424922.1">
    <property type="nucleotide sequence ID" value="NZ_BAAAMP010000001.1"/>
</dbReference>
<keyword evidence="2" id="KW-1003">Cell membrane</keyword>
<keyword evidence="9" id="KW-1185">Reference proteome</keyword>
<proteinExistence type="predicted"/>
<evidence type="ECO:0000313" key="10">
    <source>
        <dbReference type="Proteomes" id="UP000659061"/>
    </source>
</evidence>
<evidence type="ECO:0000313" key="9">
    <source>
        <dbReference type="Proteomes" id="UP000587211"/>
    </source>
</evidence>
<feature type="transmembrane region" description="Helical" evidence="6">
    <location>
        <begin position="260"/>
        <end position="284"/>
    </location>
</feature>
<organism evidence="7 10">
    <name type="scientific">Aeromicrobium tamlense</name>
    <dbReference type="NCBI Taxonomy" id="375541"/>
    <lineage>
        <taxon>Bacteria</taxon>
        <taxon>Bacillati</taxon>
        <taxon>Actinomycetota</taxon>
        <taxon>Actinomycetes</taxon>
        <taxon>Propionibacteriales</taxon>
        <taxon>Nocardioidaceae</taxon>
        <taxon>Aeromicrobium</taxon>
    </lineage>
</organism>
<feature type="transmembrane region" description="Helical" evidence="6">
    <location>
        <begin position="389"/>
        <end position="411"/>
    </location>
</feature>
<dbReference type="GO" id="GO:0022857">
    <property type="term" value="F:transmembrane transporter activity"/>
    <property type="evidence" value="ECO:0007669"/>
    <property type="project" value="InterPro"/>
</dbReference>
<keyword evidence="3 6" id="KW-0812">Transmembrane</keyword>
<feature type="transmembrane region" description="Helical" evidence="6">
    <location>
        <begin position="185"/>
        <end position="206"/>
    </location>
</feature>
<sequence length="495" mass="50516">MNGLPGPAALERAIADPPEVPDVREASDLAGLDRRSVRAEDLLANSVAVIAPAASALSVPFVLLAVVGPGAWLSAVLGFGLALLLAGVFSHYATRIAAPGSMYTWVTRSLGPCAGLLVGASMLLGYAILVAFGLSQTMRRSTDAVASAAPSAPALGAGSQWCIGAAVVVVCLLVSVRGVRVATRLALVVESALVVGLLVLAGLTFAREGAPSLAILSLDGADPWRVLLGAVAVLGITVGFESSAALGGEAARPFWSVPRAMTGALLVAAALYAVAFTAVGTLTAPEGERRGGPAQWWFPESVDAHVADAVLSSLLAVSFLALTLCAWNALARVIFSFAREGVLPAVLGRTHDRWGSPVGALLVVAPVAIAPATLTLVTGRQVGVLSMALLQHAVLVLFVAYALVALALPVFLHRIDELTPGPLVLAGLAAALTLLLAGLAIVEDVRGGDLGGLTLTLGSLGSGLLWFVGLRWLRPSSLRRMGIHDETISTDLLGA</sequence>
<dbReference type="PANTHER" id="PTHR42770">
    <property type="entry name" value="AMINO ACID TRANSPORTER-RELATED"/>
    <property type="match status" value="1"/>
</dbReference>
<dbReference type="EMBL" id="JACWMT010000002">
    <property type="protein sequence ID" value="MBD1270928.1"/>
    <property type="molecule type" value="Genomic_DNA"/>
</dbReference>
<dbReference type="Pfam" id="PF13520">
    <property type="entry name" value="AA_permease_2"/>
    <property type="match status" value="1"/>
</dbReference>
<dbReference type="Gene3D" id="1.20.1740.10">
    <property type="entry name" value="Amino acid/polyamine transporter I"/>
    <property type="match status" value="1"/>
</dbReference>
<evidence type="ECO:0000313" key="8">
    <source>
        <dbReference type="EMBL" id="NYI38319.1"/>
    </source>
</evidence>
<comment type="subcellular location">
    <subcellularLocation>
        <location evidence="1">Cell membrane</location>
        <topology evidence="1">Multi-pass membrane protein</topology>
    </subcellularLocation>
</comment>
<dbReference type="EMBL" id="JACBZN010000001">
    <property type="protein sequence ID" value="NYI38319.1"/>
    <property type="molecule type" value="Genomic_DNA"/>
</dbReference>
<reference evidence="8 9" key="1">
    <citation type="submission" date="2020-07" db="EMBL/GenBank/DDBJ databases">
        <title>Sequencing the genomes of 1000 actinobacteria strains.</title>
        <authorList>
            <person name="Klenk H.-P."/>
        </authorList>
    </citation>
    <scope>NUCLEOTIDE SEQUENCE [LARGE SCALE GENOMIC DNA]</scope>
    <source>
        <strain evidence="8 9">DSM 19087</strain>
    </source>
</reference>
<dbReference type="PANTHER" id="PTHR42770:SF7">
    <property type="entry name" value="MEMBRANE PROTEIN"/>
    <property type="match status" value="1"/>
</dbReference>
<dbReference type="AlphaFoldDB" id="A0A8I0FW97"/>
<evidence type="ECO:0000256" key="6">
    <source>
        <dbReference type="SAM" id="Phobius"/>
    </source>
</evidence>
<evidence type="ECO:0000256" key="4">
    <source>
        <dbReference type="ARBA" id="ARBA00022989"/>
    </source>
</evidence>
<accession>A0A8I0FW97</accession>
<protein>
    <submittedName>
        <fullName evidence="7">APC family permease</fullName>
    </submittedName>
    <submittedName>
        <fullName evidence="8">Amino acid transporter</fullName>
    </submittedName>
</protein>
<dbReference type="InterPro" id="IPR002293">
    <property type="entry name" value="AA/rel_permease1"/>
</dbReference>